<gene>
    <name evidence="3" type="ORF">METZ01_LOCUS481512</name>
</gene>
<dbReference type="Gene3D" id="1.20.1250.20">
    <property type="entry name" value="MFS general substrate transporter like domains"/>
    <property type="match status" value="2"/>
</dbReference>
<dbReference type="SUPFAM" id="SSF103473">
    <property type="entry name" value="MFS general substrate transporter"/>
    <property type="match status" value="2"/>
</dbReference>
<name>A0A383CAM2_9ZZZZ</name>
<dbReference type="AlphaFoldDB" id="A0A383CAM2"/>
<reference evidence="3" key="1">
    <citation type="submission" date="2018-05" db="EMBL/GenBank/DDBJ databases">
        <authorList>
            <person name="Lanie J.A."/>
            <person name="Ng W.-L."/>
            <person name="Kazmierczak K.M."/>
            <person name="Andrzejewski T.M."/>
            <person name="Davidsen T.M."/>
            <person name="Wayne K.J."/>
            <person name="Tettelin H."/>
            <person name="Glass J.I."/>
            <person name="Rusch D."/>
            <person name="Podicherti R."/>
            <person name="Tsui H.-C.T."/>
            <person name="Winkler M.E."/>
        </authorList>
    </citation>
    <scope>NUCLEOTIDE SEQUENCE</scope>
</reference>
<sequence length="242" mass="24842">ARLIWGLAWSFIRHIGVLEVMRDVPAEVSGRTMGVYNGISRLGSVTGLFGGAFLVDLVGFSTALPAIACASLLAIPIAMRAKLPDRPLLVSESSATFVTNADVRIYAVIGFILGAVGPGLVMATLGAVLADRLGTTASVISAATLTGAVLAARYVLDSLAAPWLGGLSDRFGVRATVVGFTLFGGMALLLAASAYSVYLVAVSTVLFFASGTALQAGVTGAVSQRGSRSFRDFITCMDFGAA</sequence>
<evidence type="ECO:0000259" key="2">
    <source>
        <dbReference type="PROSITE" id="PS50850"/>
    </source>
</evidence>
<evidence type="ECO:0000256" key="1">
    <source>
        <dbReference type="SAM" id="Phobius"/>
    </source>
</evidence>
<keyword evidence="1" id="KW-0472">Membrane</keyword>
<evidence type="ECO:0000313" key="3">
    <source>
        <dbReference type="EMBL" id="SVE28658.1"/>
    </source>
</evidence>
<feature type="transmembrane region" description="Helical" evidence="1">
    <location>
        <begin position="136"/>
        <end position="156"/>
    </location>
</feature>
<feature type="transmembrane region" description="Helical" evidence="1">
    <location>
        <begin position="204"/>
        <end position="222"/>
    </location>
</feature>
<dbReference type="InterPro" id="IPR020846">
    <property type="entry name" value="MFS_dom"/>
</dbReference>
<dbReference type="GO" id="GO:0022857">
    <property type="term" value="F:transmembrane transporter activity"/>
    <property type="evidence" value="ECO:0007669"/>
    <property type="project" value="InterPro"/>
</dbReference>
<feature type="transmembrane region" description="Helical" evidence="1">
    <location>
        <begin position="105"/>
        <end position="130"/>
    </location>
</feature>
<feature type="non-terminal residue" evidence="3">
    <location>
        <position position="1"/>
    </location>
</feature>
<organism evidence="3">
    <name type="scientific">marine metagenome</name>
    <dbReference type="NCBI Taxonomy" id="408172"/>
    <lineage>
        <taxon>unclassified sequences</taxon>
        <taxon>metagenomes</taxon>
        <taxon>ecological metagenomes</taxon>
    </lineage>
</organism>
<protein>
    <recommendedName>
        <fullName evidence="2">Major facilitator superfamily (MFS) profile domain-containing protein</fullName>
    </recommendedName>
</protein>
<accession>A0A383CAM2</accession>
<proteinExistence type="predicted"/>
<feature type="transmembrane region" description="Helical" evidence="1">
    <location>
        <begin position="177"/>
        <end position="198"/>
    </location>
</feature>
<feature type="transmembrane region" description="Helical" evidence="1">
    <location>
        <begin position="57"/>
        <end position="79"/>
    </location>
</feature>
<dbReference type="PROSITE" id="PS50850">
    <property type="entry name" value="MFS"/>
    <property type="match status" value="1"/>
</dbReference>
<dbReference type="InterPro" id="IPR036259">
    <property type="entry name" value="MFS_trans_sf"/>
</dbReference>
<feature type="non-terminal residue" evidence="3">
    <location>
        <position position="242"/>
    </location>
</feature>
<keyword evidence="1" id="KW-1133">Transmembrane helix</keyword>
<feature type="domain" description="Major facilitator superfamily (MFS) profile" evidence="2">
    <location>
        <begin position="103"/>
        <end position="242"/>
    </location>
</feature>
<keyword evidence="1" id="KW-0812">Transmembrane</keyword>
<dbReference type="EMBL" id="UINC01206839">
    <property type="protein sequence ID" value="SVE28658.1"/>
    <property type="molecule type" value="Genomic_DNA"/>
</dbReference>